<dbReference type="AlphaFoldDB" id="C4V2T4"/>
<evidence type="ECO:0000313" key="2">
    <source>
        <dbReference type="Proteomes" id="UP000005309"/>
    </source>
</evidence>
<gene>
    <name evidence="1" type="ORF">HMPREF0908_0904</name>
</gene>
<dbReference type="Proteomes" id="UP000005309">
    <property type="component" value="Unassembled WGS sequence"/>
</dbReference>
<name>C4V2T4_9FIRM</name>
<accession>C4V2T4</accession>
<sequence length="186" mass="22136">MYQIGRIMMGKYQFVNMYKKLFVFMMFFLVLGTHGIVRADYPNYLWGNKNFILCGAHMGYASYIDKTSLVVEEYNPPIYKLAIREIHVPEADRGNIEPSGSGTAHFMYNWESRRMYWWDFRDNEWRYIPPVGTMAETGHYFDGEMAFYLAYNMKFYGGQQWYSAREGRYMDPNFSDNIYTLIDGSR</sequence>
<dbReference type="EMBL" id="ACLA01000011">
    <property type="protein sequence ID" value="EEQ48876.1"/>
    <property type="molecule type" value="Genomic_DNA"/>
</dbReference>
<proteinExistence type="predicted"/>
<evidence type="ECO:0000313" key="1">
    <source>
        <dbReference type="EMBL" id="EEQ48876.1"/>
    </source>
</evidence>
<keyword evidence="2" id="KW-1185">Reference proteome</keyword>
<comment type="caution">
    <text evidence="1">The sequence shown here is derived from an EMBL/GenBank/DDBJ whole genome shotgun (WGS) entry which is preliminary data.</text>
</comment>
<dbReference type="HOGENOM" id="CLU_124464_0_0_9"/>
<organism evidence="1 2">
    <name type="scientific">Selenomonas flueggei ATCC 43531</name>
    <dbReference type="NCBI Taxonomy" id="638302"/>
    <lineage>
        <taxon>Bacteria</taxon>
        <taxon>Bacillati</taxon>
        <taxon>Bacillota</taxon>
        <taxon>Negativicutes</taxon>
        <taxon>Selenomonadales</taxon>
        <taxon>Selenomonadaceae</taxon>
        <taxon>Selenomonas</taxon>
    </lineage>
</organism>
<reference evidence="1 2" key="1">
    <citation type="submission" date="2009-04" db="EMBL/GenBank/DDBJ databases">
        <authorList>
            <person name="Qin X."/>
            <person name="Bachman B."/>
            <person name="Battles P."/>
            <person name="Bell A."/>
            <person name="Bess C."/>
            <person name="Bickham C."/>
            <person name="Chaboub L."/>
            <person name="Chen D."/>
            <person name="Coyle M."/>
            <person name="Deiros D.R."/>
            <person name="Dinh H."/>
            <person name="Forbes L."/>
            <person name="Fowler G."/>
            <person name="Francisco L."/>
            <person name="Fu Q."/>
            <person name="Gubbala S."/>
            <person name="Hale W."/>
            <person name="Han Y."/>
            <person name="Hemphill L."/>
            <person name="Highlander S.K."/>
            <person name="Hirani K."/>
            <person name="Hogues M."/>
            <person name="Jackson L."/>
            <person name="Jakkamsetti A."/>
            <person name="Javaid M."/>
            <person name="Jiang H."/>
            <person name="Korchina V."/>
            <person name="Kovar C."/>
            <person name="Lara F."/>
            <person name="Lee S."/>
            <person name="Mata R."/>
            <person name="Mathew T."/>
            <person name="Moen C."/>
            <person name="Morales K."/>
            <person name="Munidasa M."/>
            <person name="Nazareth L."/>
            <person name="Ngo R."/>
            <person name="Nguyen L."/>
            <person name="Okwuonu G."/>
            <person name="Ongeri F."/>
            <person name="Patil S."/>
            <person name="Petrosino J."/>
            <person name="Pham C."/>
            <person name="Pham P."/>
            <person name="Pu L.-L."/>
            <person name="Puazo M."/>
            <person name="Raj R."/>
            <person name="Reid J."/>
            <person name="Rouhana J."/>
            <person name="Saada N."/>
            <person name="Shang Y."/>
            <person name="Simmons D."/>
            <person name="Thornton R."/>
            <person name="Warren J."/>
            <person name="Weissenberger G."/>
            <person name="Zhang J."/>
            <person name="Zhang L."/>
            <person name="Zhou C."/>
            <person name="Zhu D."/>
            <person name="Muzny D."/>
            <person name="Worley K."/>
            <person name="Gibbs R."/>
        </authorList>
    </citation>
    <scope>NUCLEOTIDE SEQUENCE [LARGE SCALE GENOMIC DNA]</scope>
    <source>
        <strain evidence="1 2">ATCC 43531</strain>
    </source>
</reference>
<protein>
    <submittedName>
        <fullName evidence="1">Uncharacterized protein</fullName>
    </submittedName>
</protein>